<dbReference type="Pfam" id="PF13302">
    <property type="entry name" value="Acetyltransf_3"/>
    <property type="match status" value="1"/>
</dbReference>
<feature type="domain" description="N-acetyltransferase" evidence="1">
    <location>
        <begin position="1"/>
        <end position="165"/>
    </location>
</feature>
<gene>
    <name evidence="2" type="ORF">BU202_07480</name>
</gene>
<dbReference type="Gene3D" id="3.40.630.30">
    <property type="match status" value="1"/>
</dbReference>
<organism evidence="2 3">
    <name type="scientific">Streptococcus cuniculi</name>
    <dbReference type="NCBI Taxonomy" id="1432788"/>
    <lineage>
        <taxon>Bacteria</taxon>
        <taxon>Bacillati</taxon>
        <taxon>Bacillota</taxon>
        <taxon>Bacilli</taxon>
        <taxon>Lactobacillales</taxon>
        <taxon>Streptococcaceae</taxon>
        <taxon>Streptococcus</taxon>
    </lineage>
</organism>
<dbReference type="Proteomes" id="UP000186890">
    <property type="component" value="Unassembled WGS sequence"/>
</dbReference>
<evidence type="ECO:0000313" key="2">
    <source>
        <dbReference type="EMBL" id="OLF47493.1"/>
    </source>
</evidence>
<dbReference type="SUPFAM" id="SSF55729">
    <property type="entry name" value="Acyl-CoA N-acyltransferases (Nat)"/>
    <property type="match status" value="1"/>
</dbReference>
<dbReference type="PANTHER" id="PTHR39173:SF1">
    <property type="entry name" value="ACETYLTRANSFERASE"/>
    <property type="match status" value="1"/>
</dbReference>
<dbReference type="RefSeq" id="WP_075105169.1">
    <property type="nucleotide sequence ID" value="NZ_MSJM01000006.1"/>
</dbReference>
<keyword evidence="3" id="KW-1185">Reference proteome</keyword>
<evidence type="ECO:0000313" key="3">
    <source>
        <dbReference type="Proteomes" id="UP000186890"/>
    </source>
</evidence>
<protein>
    <submittedName>
        <fullName evidence="2">GNAT family N-acetyltransferase</fullName>
    </submittedName>
</protein>
<dbReference type="InterPro" id="IPR016181">
    <property type="entry name" value="Acyl_CoA_acyltransferase"/>
</dbReference>
<accession>A0A1Q8E6S3</accession>
<dbReference type="InterPro" id="IPR000182">
    <property type="entry name" value="GNAT_dom"/>
</dbReference>
<reference evidence="3" key="1">
    <citation type="submission" date="2016-12" db="EMBL/GenBank/DDBJ databases">
        <authorList>
            <person name="Gulvik C.A."/>
        </authorList>
    </citation>
    <scope>NUCLEOTIDE SEQUENCE [LARGE SCALE GENOMIC DNA]</scope>
    <source>
        <strain evidence="3">NED12-00049-6B</strain>
    </source>
</reference>
<dbReference type="PROSITE" id="PS51186">
    <property type="entry name" value="GNAT"/>
    <property type="match status" value="1"/>
</dbReference>
<comment type="caution">
    <text evidence="2">The sequence shown here is derived from an EMBL/GenBank/DDBJ whole genome shotgun (WGS) entry which is preliminary data.</text>
</comment>
<proteinExistence type="predicted"/>
<evidence type="ECO:0000259" key="1">
    <source>
        <dbReference type="PROSITE" id="PS51186"/>
    </source>
</evidence>
<dbReference type="AlphaFoldDB" id="A0A1Q8E6S3"/>
<sequence length="167" mass="18919">MELRRPTLADKVAILEMVEEFRTAKSATDGFFGGEKFEYEEWLETNAAAEMGLGLSAGFVPFIQYVSFDDTGRALGFVNLRLRLNEHLLNHGGHLGYSIRPSERGKGYAKEQLRLGLLEAKRKNISRVLLTCHVDNEASRRTILSQGGQLENQVGETERYWIDLEEL</sequence>
<dbReference type="GO" id="GO:0016747">
    <property type="term" value="F:acyltransferase activity, transferring groups other than amino-acyl groups"/>
    <property type="evidence" value="ECO:0007669"/>
    <property type="project" value="InterPro"/>
</dbReference>
<dbReference type="OrthoDB" id="9797989at2"/>
<dbReference type="EMBL" id="MSJM01000006">
    <property type="protein sequence ID" value="OLF47493.1"/>
    <property type="molecule type" value="Genomic_DNA"/>
</dbReference>
<keyword evidence="2" id="KW-0808">Transferase</keyword>
<dbReference type="PANTHER" id="PTHR39173">
    <property type="entry name" value="ACETYLTRANSFERASE"/>
    <property type="match status" value="1"/>
</dbReference>
<name>A0A1Q8E6S3_9STRE</name>